<evidence type="ECO:0000256" key="5">
    <source>
        <dbReference type="ARBA" id="ARBA00022763"/>
    </source>
</evidence>
<name>A0ABR2J7L4_9PEZI</name>
<evidence type="ECO:0000256" key="2">
    <source>
        <dbReference type="ARBA" id="ARBA00010015"/>
    </source>
</evidence>
<keyword evidence="9" id="KW-0539">Nucleus</keyword>
<evidence type="ECO:0000256" key="1">
    <source>
        <dbReference type="ARBA" id="ARBA00004123"/>
    </source>
</evidence>
<organism evidence="12 13">
    <name type="scientific">Apiospora arundinis</name>
    <dbReference type="NCBI Taxonomy" id="335852"/>
    <lineage>
        <taxon>Eukaryota</taxon>
        <taxon>Fungi</taxon>
        <taxon>Dikarya</taxon>
        <taxon>Ascomycota</taxon>
        <taxon>Pezizomycotina</taxon>
        <taxon>Sordariomycetes</taxon>
        <taxon>Xylariomycetidae</taxon>
        <taxon>Amphisphaeriales</taxon>
        <taxon>Apiosporaceae</taxon>
        <taxon>Apiospora</taxon>
    </lineage>
</organism>
<keyword evidence="8" id="KW-0234">DNA repair</keyword>
<dbReference type="CDD" id="cd20078">
    <property type="entry name" value="XPF_nuclease_XPF_euk"/>
    <property type="match status" value="1"/>
</dbReference>
<evidence type="ECO:0000256" key="10">
    <source>
        <dbReference type="SAM" id="MobiDB-lite"/>
    </source>
</evidence>
<dbReference type="Proteomes" id="UP001390339">
    <property type="component" value="Unassembled WGS sequence"/>
</dbReference>
<keyword evidence="6" id="KW-0378">Hydrolase</keyword>
<dbReference type="SUPFAM" id="SSF47781">
    <property type="entry name" value="RuvA domain 2-like"/>
    <property type="match status" value="1"/>
</dbReference>
<sequence length="936" mass="105362">MAANSQPQPVKLSLPLEYQQHLFQELRGEDELVVLAKGLGLMRLVTNLLHSYDAAGNNLIIVVGAEDRENAWIGEALAEQAAISMSPKARGLTIVNTDFTSVGAREKMYSTGGIYSITSRILVVDLLTTLLRPETITGLVVLHADRVIATSLEAFILRIYRQKNKVGFLKAFSDNPDPFTYGFSPLATMMRNLFLRKASLWPRFHVTVAGSLEGKKKAEVIELEVPMTDAMKEIQNAIMECVEVSIHELKKSNTGLEMDDWNLDSALLKNFDIMVRRQLDPNWHRVSWKTKQIVNDLTVLRGMLTSVLAYDAVSLLQQLDTIHAAHSPQPGSTRQSQSPWMFLDAAHTIFSTAKQRVYASNIKANENTPIDTLRPVLEEQPKWALLAEILEEIDRDLYFEPPMKDDSNGTILIMCQDTATCRQLREYLQTMHVKLKAEDPTAKKDKDEENNPSAAFMMRRKLRDYLKWKREFAQVSSKLFSENQKALEGASDPRLAQSKGRPPANKRRRQRGGGGVGSVASGRAANGSLVQYIEKPSEVADLMAEVEITEEEAKQKADIIADPLDDMEDYYELYEMQDLVVIHAYEGDQDEHILEEVKPRYIIMYEPDASFIRRVEVYRSSHNDRNVRVYFMFYGGSVEEQRYLATVRREKDAFTKLIKERASMAVVMTTDAHGAEDPQEAFLRTVNTRIAGGGRLAATAQPPRVVVDVREFRSSLPSLLHGRSIVIVPCMLTVADYVLSPTICVERKSISDLISSFKDGRLFNQCETMFQHYQKPMLLIEFDQNKSFTLAPFADLSGNLSSVNPANGPSDLQSKIVMLTLAFPRLRIIWSSSPYETAEIFEGLKSQEDEPDPVAAVQAGLDKNATAEEQAFNLEPQEMLTAVPGITPKNVKHLVLGCENVREVANMSEKDLEPFIGREAGRQVERFFSRNLVDLD</sequence>
<dbReference type="Gene3D" id="3.40.50.10130">
    <property type="match status" value="1"/>
</dbReference>
<dbReference type="NCBIfam" id="TIGR00596">
    <property type="entry name" value="rad1"/>
    <property type="match status" value="1"/>
</dbReference>
<dbReference type="SMART" id="SM00891">
    <property type="entry name" value="ERCC4"/>
    <property type="match status" value="1"/>
</dbReference>
<evidence type="ECO:0000313" key="13">
    <source>
        <dbReference type="Proteomes" id="UP001390339"/>
    </source>
</evidence>
<gene>
    <name evidence="12" type="ORF">PGQ11_004295</name>
</gene>
<evidence type="ECO:0000256" key="9">
    <source>
        <dbReference type="ARBA" id="ARBA00023242"/>
    </source>
</evidence>
<feature type="domain" description="ERCC4" evidence="11">
    <location>
        <begin position="704"/>
        <end position="784"/>
    </location>
</feature>
<comment type="caution">
    <text evidence="12">The sequence shown here is derived from an EMBL/GenBank/DDBJ whole genome shotgun (WGS) entry which is preliminary data.</text>
</comment>
<evidence type="ECO:0000256" key="8">
    <source>
        <dbReference type="ARBA" id="ARBA00023204"/>
    </source>
</evidence>
<comment type="similarity">
    <text evidence="2">Belongs to the XPF family.</text>
</comment>
<dbReference type="InterPro" id="IPR006166">
    <property type="entry name" value="ERCC4_domain"/>
</dbReference>
<proteinExistence type="inferred from homology"/>
<keyword evidence="4" id="KW-0255">Endonuclease</keyword>
<feature type="region of interest" description="Disordered" evidence="10">
    <location>
        <begin position="484"/>
        <end position="520"/>
    </location>
</feature>
<dbReference type="Pfam" id="PF02732">
    <property type="entry name" value="ERCC4"/>
    <property type="match status" value="1"/>
</dbReference>
<dbReference type="SUPFAM" id="SSF52980">
    <property type="entry name" value="Restriction endonuclease-like"/>
    <property type="match status" value="1"/>
</dbReference>
<keyword evidence="3" id="KW-0540">Nuclease</keyword>
<dbReference type="InterPro" id="IPR006167">
    <property type="entry name" value="XPF"/>
</dbReference>
<keyword evidence="5" id="KW-0227">DNA damage</keyword>
<dbReference type="InterPro" id="IPR047520">
    <property type="entry name" value="XPF_nuclease"/>
</dbReference>
<evidence type="ECO:0000256" key="7">
    <source>
        <dbReference type="ARBA" id="ARBA00023125"/>
    </source>
</evidence>
<dbReference type="EMBL" id="JAPCWZ010000003">
    <property type="protein sequence ID" value="KAK8873781.1"/>
    <property type="molecule type" value="Genomic_DNA"/>
</dbReference>
<dbReference type="PANTHER" id="PTHR10150:SF0">
    <property type="entry name" value="DNA REPAIR ENDONUCLEASE XPF"/>
    <property type="match status" value="1"/>
</dbReference>
<protein>
    <submittedName>
        <fullName evidence="12">DNA repair protein</fullName>
    </submittedName>
</protein>
<accession>A0ABR2J7L4</accession>
<evidence type="ECO:0000313" key="12">
    <source>
        <dbReference type="EMBL" id="KAK8873781.1"/>
    </source>
</evidence>
<keyword evidence="13" id="KW-1185">Reference proteome</keyword>
<comment type="subcellular location">
    <subcellularLocation>
        <location evidence="1">Nucleus</location>
    </subcellularLocation>
</comment>
<evidence type="ECO:0000256" key="4">
    <source>
        <dbReference type="ARBA" id="ARBA00022759"/>
    </source>
</evidence>
<evidence type="ECO:0000259" key="11">
    <source>
        <dbReference type="SMART" id="SM00891"/>
    </source>
</evidence>
<dbReference type="Gene3D" id="1.10.150.20">
    <property type="entry name" value="5' to 3' exonuclease, C-terminal subdomain"/>
    <property type="match status" value="1"/>
</dbReference>
<reference evidence="12 13" key="1">
    <citation type="journal article" date="2024" name="IMA Fungus">
        <title>Apiospora arundinis, a panoply of carbohydrate-active enzymes and secondary metabolites.</title>
        <authorList>
            <person name="Sorensen T."/>
            <person name="Petersen C."/>
            <person name="Muurmann A.T."/>
            <person name="Christiansen J.V."/>
            <person name="Brundto M.L."/>
            <person name="Overgaard C.K."/>
            <person name="Boysen A.T."/>
            <person name="Wollenberg R.D."/>
            <person name="Larsen T.O."/>
            <person name="Sorensen J.L."/>
            <person name="Nielsen K.L."/>
            <person name="Sondergaard T.E."/>
        </authorList>
    </citation>
    <scope>NUCLEOTIDE SEQUENCE [LARGE SCALE GENOMIC DNA]</scope>
    <source>
        <strain evidence="12 13">AAU 773</strain>
    </source>
</reference>
<evidence type="ECO:0000256" key="6">
    <source>
        <dbReference type="ARBA" id="ARBA00022801"/>
    </source>
</evidence>
<evidence type="ECO:0000256" key="3">
    <source>
        <dbReference type="ARBA" id="ARBA00022722"/>
    </source>
</evidence>
<dbReference type="InterPro" id="IPR010994">
    <property type="entry name" value="RuvA_2-like"/>
</dbReference>
<dbReference type="PANTHER" id="PTHR10150">
    <property type="entry name" value="DNA REPAIR ENDONUCLEASE XPF"/>
    <property type="match status" value="1"/>
</dbReference>
<dbReference type="InterPro" id="IPR011335">
    <property type="entry name" value="Restrct_endonuc-II-like"/>
</dbReference>
<keyword evidence="7" id="KW-0238">DNA-binding</keyword>